<reference evidence="2 3" key="1">
    <citation type="submission" date="2019-07" db="EMBL/GenBank/DDBJ databases">
        <title>De Novo Assembly of kiwifruit Actinidia rufa.</title>
        <authorList>
            <person name="Sugita-Konishi S."/>
            <person name="Sato K."/>
            <person name="Mori E."/>
            <person name="Abe Y."/>
            <person name="Kisaki G."/>
            <person name="Hamano K."/>
            <person name="Suezawa K."/>
            <person name="Otani M."/>
            <person name="Fukuda T."/>
            <person name="Manabe T."/>
            <person name="Gomi K."/>
            <person name="Tabuchi M."/>
            <person name="Akimitsu K."/>
            <person name="Kataoka I."/>
        </authorList>
    </citation>
    <scope>NUCLEOTIDE SEQUENCE [LARGE SCALE GENOMIC DNA]</scope>
    <source>
        <strain evidence="3">cv. Fuchu</strain>
    </source>
</reference>
<protein>
    <submittedName>
        <fullName evidence="2">Splicing factor Prp18 family protein</fullName>
    </submittedName>
</protein>
<dbReference type="GO" id="GO:0071021">
    <property type="term" value="C:U2-type post-spliceosomal complex"/>
    <property type="evidence" value="ECO:0007669"/>
    <property type="project" value="TreeGrafter"/>
</dbReference>
<feature type="compositionally biased region" description="Basic and acidic residues" evidence="1">
    <location>
        <begin position="63"/>
        <end position="72"/>
    </location>
</feature>
<dbReference type="Proteomes" id="UP000585474">
    <property type="component" value="Unassembled WGS sequence"/>
</dbReference>
<evidence type="ECO:0000313" key="2">
    <source>
        <dbReference type="EMBL" id="GFZ04738.1"/>
    </source>
</evidence>
<dbReference type="InterPro" id="IPR039979">
    <property type="entry name" value="PRPF18"/>
</dbReference>
<feature type="compositionally biased region" description="Basic and acidic residues" evidence="1">
    <location>
        <begin position="1"/>
        <end position="10"/>
    </location>
</feature>
<organism evidence="2 3">
    <name type="scientific">Actinidia rufa</name>
    <dbReference type="NCBI Taxonomy" id="165716"/>
    <lineage>
        <taxon>Eukaryota</taxon>
        <taxon>Viridiplantae</taxon>
        <taxon>Streptophyta</taxon>
        <taxon>Embryophyta</taxon>
        <taxon>Tracheophyta</taxon>
        <taxon>Spermatophyta</taxon>
        <taxon>Magnoliopsida</taxon>
        <taxon>eudicotyledons</taxon>
        <taxon>Gunneridae</taxon>
        <taxon>Pentapetalae</taxon>
        <taxon>asterids</taxon>
        <taxon>Ericales</taxon>
        <taxon>Actinidiaceae</taxon>
        <taxon>Actinidia</taxon>
    </lineage>
</organism>
<comment type="caution">
    <text evidence="2">The sequence shown here is derived from an EMBL/GenBank/DDBJ whole genome shotgun (WGS) entry which is preliminary data.</text>
</comment>
<gene>
    <name evidence="2" type="ORF">Acr_17g0003100</name>
</gene>
<dbReference type="GO" id="GO:0046540">
    <property type="term" value="C:U4/U6 x U5 tri-snRNP complex"/>
    <property type="evidence" value="ECO:0007669"/>
    <property type="project" value="TreeGrafter"/>
</dbReference>
<feature type="region of interest" description="Disordered" evidence="1">
    <location>
        <begin position="1"/>
        <end position="72"/>
    </location>
</feature>
<dbReference type="InterPro" id="IPR036285">
    <property type="entry name" value="PRP4-like_sf"/>
</dbReference>
<evidence type="ECO:0000313" key="3">
    <source>
        <dbReference type="Proteomes" id="UP000585474"/>
    </source>
</evidence>
<dbReference type="Gene3D" id="4.10.280.110">
    <property type="entry name" value="Pre-mRNA processing factor 4 domain"/>
    <property type="match status" value="1"/>
</dbReference>
<dbReference type="GO" id="GO:0000350">
    <property type="term" value="P:generation of catalytic spliceosome for second transesterification step"/>
    <property type="evidence" value="ECO:0007669"/>
    <property type="project" value="TreeGrafter"/>
</dbReference>
<dbReference type="EMBL" id="BJWL01000017">
    <property type="protein sequence ID" value="GFZ04738.1"/>
    <property type="molecule type" value="Genomic_DNA"/>
</dbReference>
<dbReference type="PANTHER" id="PTHR13007">
    <property type="entry name" value="PRE-MRNA SPLICING FACTOR-RELATED"/>
    <property type="match status" value="1"/>
</dbReference>
<sequence length="151" mass="17822">MKSNRSESKGFVRKKRAKQNPKLNNSNIQITNSTIRLQIRHQTLTPIPKSPSRRQIPPLLRPPKPEPDEQKIDNLNLPKQDVIRRLRLLKQPVTLFDHDKDLKRMKANFEGLCDEDKILVFFKRLLNEWKHELDERRGEEDSEGEVHCSDV</sequence>
<feature type="compositionally biased region" description="Low complexity" evidence="1">
    <location>
        <begin position="24"/>
        <end position="35"/>
    </location>
</feature>
<dbReference type="OrthoDB" id="10261918at2759"/>
<dbReference type="PANTHER" id="PTHR13007:SF19">
    <property type="entry name" value="PRE-MRNA-SPLICING FACTOR 18"/>
    <property type="match status" value="1"/>
</dbReference>
<dbReference type="GO" id="GO:0005682">
    <property type="term" value="C:U5 snRNP"/>
    <property type="evidence" value="ECO:0007669"/>
    <property type="project" value="TreeGrafter"/>
</dbReference>
<proteinExistence type="predicted"/>
<name>A0A7J0G1T5_9ERIC</name>
<dbReference type="AlphaFoldDB" id="A0A7J0G1T5"/>
<dbReference type="SUPFAM" id="SSF158230">
    <property type="entry name" value="PRP4-like"/>
    <property type="match status" value="1"/>
</dbReference>
<evidence type="ECO:0000256" key="1">
    <source>
        <dbReference type="SAM" id="MobiDB-lite"/>
    </source>
</evidence>
<accession>A0A7J0G1T5</accession>
<keyword evidence="3" id="KW-1185">Reference proteome</keyword>